<organism evidence="9 10">
    <name type="scientific">Pelagibaculum spongiae</name>
    <dbReference type="NCBI Taxonomy" id="2080658"/>
    <lineage>
        <taxon>Bacteria</taxon>
        <taxon>Pseudomonadati</taxon>
        <taxon>Pseudomonadota</taxon>
        <taxon>Gammaproteobacteria</taxon>
        <taxon>Oceanospirillales</taxon>
        <taxon>Pelagibaculum</taxon>
    </lineage>
</organism>
<dbReference type="PANTHER" id="PTHR35093:SF8">
    <property type="entry name" value="OUTER MEMBRANE PROTEIN NMB0088-RELATED"/>
    <property type="match status" value="1"/>
</dbReference>
<keyword evidence="10" id="KW-1185">Reference proteome</keyword>
<name>A0A2V1H052_9GAMM</name>
<evidence type="ECO:0000256" key="1">
    <source>
        <dbReference type="ARBA" id="ARBA00004571"/>
    </source>
</evidence>
<dbReference type="EMBL" id="QDDL01000006">
    <property type="protein sequence ID" value="PVZ67749.1"/>
    <property type="molecule type" value="Genomic_DNA"/>
</dbReference>
<evidence type="ECO:0000256" key="4">
    <source>
        <dbReference type="ARBA" id="ARBA00022692"/>
    </source>
</evidence>
<evidence type="ECO:0000256" key="7">
    <source>
        <dbReference type="ARBA" id="ARBA00023237"/>
    </source>
</evidence>
<protein>
    <recommendedName>
        <fullName evidence="11">Aromatic hydrocarbon degradation protein</fullName>
    </recommendedName>
</protein>
<keyword evidence="7" id="KW-0998">Cell outer membrane</keyword>
<accession>A0A2V1H052</accession>
<gene>
    <name evidence="9" type="ORF">DC094_15050</name>
</gene>
<dbReference type="GO" id="GO:0009279">
    <property type="term" value="C:cell outer membrane"/>
    <property type="evidence" value="ECO:0007669"/>
    <property type="project" value="UniProtKB-SubCell"/>
</dbReference>
<evidence type="ECO:0000313" key="10">
    <source>
        <dbReference type="Proteomes" id="UP000244906"/>
    </source>
</evidence>
<evidence type="ECO:0000256" key="5">
    <source>
        <dbReference type="ARBA" id="ARBA00022729"/>
    </source>
</evidence>
<evidence type="ECO:0000256" key="8">
    <source>
        <dbReference type="SAM" id="SignalP"/>
    </source>
</evidence>
<dbReference type="Proteomes" id="UP000244906">
    <property type="component" value="Unassembled WGS sequence"/>
</dbReference>
<evidence type="ECO:0008006" key="11">
    <source>
        <dbReference type="Google" id="ProtNLM"/>
    </source>
</evidence>
<keyword evidence="6" id="KW-0472">Membrane</keyword>
<dbReference type="AlphaFoldDB" id="A0A2V1H052"/>
<comment type="caution">
    <text evidence="9">The sequence shown here is derived from an EMBL/GenBank/DDBJ whole genome shotgun (WGS) entry which is preliminary data.</text>
</comment>
<evidence type="ECO:0000256" key="3">
    <source>
        <dbReference type="ARBA" id="ARBA00022452"/>
    </source>
</evidence>
<dbReference type="OrthoDB" id="19849at2"/>
<dbReference type="GO" id="GO:0015483">
    <property type="term" value="F:long-chain fatty acid transporting porin activity"/>
    <property type="evidence" value="ECO:0007669"/>
    <property type="project" value="TreeGrafter"/>
</dbReference>
<evidence type="ECO:0000256" key="2">
    <source>
        <dbReference type="ARBA" id="ARBA00008163"/>
    </source>
</evidence>
<dbReference type="SUPFAM" id="SSF56935">
    <property type="entry name" value="Porins"/>
    <property type="match status" value="1"/>
</dbReference>
<dbReference type="InterPro" id="IPR005017">
    <property type="entry name" value="OMPP1/FadL/TodX"/>
</dbReference>
<dbReference type="PANTHER" id="PTHR35093">
    <property type="entry name" value="OUTER MEMBRANE PROTEIN NMB0088-RELATED"/>
    <property type="match status" value="1"/>
</dbReference>
<feature type="chain" id="PRO_5015835868" description="Aromatic hydrocarbon degradation protein" evidence="8">
    <location>
        <begin position="29"/>
        <end position="584"/>
    </location>
</feature>
<comment type="similarity">
    <text evidence="2">Belongs to the OmpP1/FadL family.</text>
</comment>
<evidence type="ECO:0000313" key="9">
    <source>
        <dbReference type="EMBL" id="PVZ67749.1"/>
    </source>
</evidence>
<dbReference type="Gene3D" id="2.40.160.60">
    <property type="entry name" value="Outer membrane protein transport protein (OMPP1/FadL/TodX)"/>
    <property type="match status" value="1"/>
</dbReference>
<comment type="subcellular location">
    <subcellularLocation>
        <location evidence="1">Cell outer membrane</location>
        <topology evidence="1">Multi-pass membrane protein</topology>
    </subcellularLocation>
</comment>
<sequence length="584" mass="63126">MKSVVRYSLSSIAGAISLVLLQTQVAHAAGIATPSMSVSALGTANSNAAAIHDPSAQYANPASLTRFTGLQVAGAMLVADASIDFENDGSTTVYNHDQGGTPIEGGDAGDPVKPTPIPQTYVSYQFSDDLFFGLAIDAPYAIQGDFNDNWIGRYDGTESQIAALNFNPSIAWKFNRQLSFGFGATAEVMSVKMTRATDLIAGVTGTVNTAGRDLKAIFANRISESTSCALSNDFNPLALNNEGFTFDAACANSGAKDQLGFAINAIDGLTSKVNDALSPLVETNNYENDSRLDIEGIDVAFGFNMGMMYEPWIGQRFGLSYRSKIVHELTVETDWTVNEKAHQKALEDKDGVFLGNDAVNLVVNGLQVAEIVNTLLSDQLFTDGEADLEFTTPAVASFHTYHQLNDRLSLMSDLTWTQWSAVQNLQINFDNQLKDGVAVLAFEDVWRFSLGGEFQYTPRLSLRAGYAIDQSPSPKGKRNPGLPDSDRQVFSFGANYMLGKNETIDFGFSWIAFEDSRVDYNDYGGNDLPAPVLAVSDIVADLGLDVSDYQGVGLVPTTTTNNHTTSGTFKSTAYLVGIQYNRRF</sequence>
<evidence type="ECO:0000256" key="6">
    <source>
        <dbReference type="ARBA" id="ARBA00023136"/>
    </source>
</evidence>
<proteinExistence type="inferred from homology"/>
<dbReference type="RefSeq" id="WP_116687945.1">
    <property type="nucleotide sequence ID" value="NZ_CAWNYD010000006.1"/>
</dbReference>
<feature type="signal peptide" evidence="8">
    <location>
        <begin position="1"/>
        <end position="28"/>
    </location>
</feature>
<reference evidence="9 10" key="1">
    <citation type="submission" date="2018-04" db="EMBL/GenBank/DDBJ databases">
        <title>Thalassorhabdus spongiae gen. nov., sp. nov., isolated from a marine sponge in South-West Iceland.</title>
        <authorList>
            <person name="Knobloch S."/>
            <person name="Daussin A."/>
            <person name="Johannsson R."/>
            <person name="Marteinsson V.T."/>
        </authorList>
    </citation>
    <scope>NUCLEOTIDE SEQUENCE [LARGE SCALE GENOMIC DNA]</scope>
    <source>
        <strain evidence="9 10">Hp12</strain>
    </source>
</reference>
<keyword evidence="5 8" id="KW-0732">Signal</keyword>
<keyword evidence="3" id="KW-1134">Transmembrane beta strand</keyword>
<dbReference type="Pfam" id="PF03349">
    <property type="entry name" value="Toluene_X"/>
    <property type="match status" value="2"/>
</dbReference>
<keyword evidence="4" id="KW-0812">Transmembrane</keyword>